<feature type="transmembrane region" description="Helical" evidence="5">
    <location>
        <begin position="55"/>
        <end position="80"/>
    </location>
</feature>
<dbReference type="GeneID" id="44139448"/>
<name>A0A6B9VYR3_9CHLO</name>
<dbReference type="Pfam" id="PF00902">
    <property type="entry name" value="TatC"/>
    <property type="match status" value="1"/>
</dbReference>
<reference evidence="6" key="1">
    <citation type="journal article" date="2019" name="BMC Genomics">
        <title>Promising prospects of nanopore sequencing for algal hologenomics and structural variation discovery.</title>
        <authorList>
            <person name="Sauvage T."/>
            <person name="Schmidt W.E."/>
            <person name="Yoon H.S."/>
            <person name="Paul V.J."/>
            <person name="Fredericq S."/>
        </authorList>
    </citation>
    <scope>NUCLEOTIDE SEQUENCE</scope>
</reference>
<dbReference type="AlphaFoldDB" id="A0A6B9VYR3"/>
<dbReference type="EMBL" id="MH745227">
    <property type="protein sequence ID" value="QHQ73219.1"/>
    <property type="molecule type" value="Genomic_DNA"/>
</dbReference>
<feature type="transmembrane region" description="Helical" evidence="5">
    <location>
        <begin position="12"/>
        <end position="35"/>
    </location>
</feature>
<gene>
    <name evidence="6" type="primary">ORF1</name>
</gene>
<feature type="transmembrane region" description="Helical" evidence="5">
    <location>
        <begin position="177"/>
        <end position="195"/>
    </location>
</feature>
<dbReference type="InterPro" id="IPR002033">
    <property type="entry name" value="TatC"/>
</dbReference>
<feature type="transmembrane region" description="Helical" evidence="5">
    <location>
        <begin position="92"/>
        <end position="121"/>
    </location>
</feature>
<keyword evidence="6" id="KW-0496">Mitochondrion</keyword>
<evidence type="ECO:0000256" key="5">
    <source>
        <dbReference type="SAM" id="Phobius"/>
    </source>
</evidence>
<evidence type="ECO:0000313" key="6">
    <source>
        <dbReference type="EMBL" id="QHQ73219.1"/>
    </source>
</evidence>
<organism evidence="6">
    <name type="scientific">Caulerpa ashmeadii</name>
    <dbReference type="NCBI Taxonomy" id="177078"/>
    <lineage>
        <taxon>Eukaryota</taxon>
        <taxon>Viridiplantae</taxon>
        <taxon>Chlorophyta</taxon>
        <taxon>core chlorophytes</taxon>
        <taxon>Ulvophyceae</taxon>
        <taxon>TCBD clade</taxon>
        <taxon>Bryopsidales</taxon>
        <taxon>Halimedineae</taxon>
        <taxon>Caulerpaceae</taxon>
        <taxon>Caulerpa</taxon>
    </lineage>
</organism>
<keyword evidence="4 5" id="KW-0472">Membrane</keyword>
<dbReference type="RefSeq" id="YP_009725931.1">
    <property type="nucleotide sequence ID" value="NC_045849.1"/>
</dbReference>
<geneLocation type="mitochondrion" evidence="6"/>
<accession>A0A6B9VYR3</accession>
<evidence type="ECO:0008006" key="7">
    <source>
        <dbReference type="Google" id="ProtNLM"/>
    </source>
</evidence>
<evidence type="ECO:0000256" key="1">
    <source>
        <dbReference type="ARBA" id="ARBA00004141"/>
    </source>
</evidence>
<keyword evidence="2 5" id="KW-0812">Transmembrane</keyword>
<dbReference type="GO" id="GO:0016020">
    <property type="term" value="C:membrane"/>
    <property type="evidence" value="ECO:0007669"/>
    <property type="project" value="UniProtKB-SubCell"/>
</dbReference>
<feature type="transmembrane region" description="Helical" evidence="5">
    <location>
        <begin position="141"/>
        <end position="165"/>
    </location>
</feature>
<keyword evidence="3 5" id="KW-1133">Transmembrane helix</keyword>
<comment type="subcellular location">
    <subcellularLocation>
        <location evidence="1">Membrane</location>
        <topology evidence="1">Multi-pass membrane protein</topology>
    </subcellularLocation>
</comment>
<evidence type="ECO:0000256" key="4">
    <source>
        <dbReference type="ARBA" id="ARBA00023136"/>
    </source>
</evidence>
<sequence length="229" mass="25033">MANVLEELKKRGTHLVVALFFVGFACYLCGVELIVLSTKPLDHFCYLKVGEALTAHMLVVLLFSICFLVPVLGFHCWGFFSPGVGESRRRGLLLGAAAGVAAGLVPLGLCQILCNVLIVFFMGYSMRHEFLVLEFLPTINAFLWFKLKIAGCLFVALTFALLWGVRPRAEGSRPQRGPPYTVAVLFGSAFGAPGFPQLGCSFLMIFLFELSLSISYGCGRLIGRVPDEV</sequence>
<evidence type="ECO:0000256" key="3">
    <source>
        <dbReference type="ARBA" id="ARBA00022989"/>
    </source>
</evidence>
<protein>
    <recommendedName>
        <fullName evidence="7">Sec-independent protein translocase protein TatC</fullName>
    </recommendedName>
</protein>
<evidence type="ECO:0000256" key="2">
    <source>
        <dbReference type="ARBA" id="ARBA00022692"/>
    </source>
</evidence>
<proteinExistence type="predicted"/>